<evidence type="ECO:0000313" key="2">
    <source>
        <dbReference type="EMBL" id="PHJ35676.1"/>
    </source>
</evidence>
<evidence type="ECO:0000313" key="3">
    <source>
        <dbReference type="Proteomes" id="UP000223296"/>
    </source>
</evidence>
<dbReference type="Pfam" id="PF24574">
    <property type="entry name" value="Nm-ACP"/>
    <property type="match status" value="1"/>
</dbReference>
<dbReference type="CDD" id="cd21836">
    <property type="entry name" value="adhesin_CP"/>
    <property type="match status" value="1"/>
</dbReference>
<comment type="caution">
    <text evidence="2">The sequence shown here is derived from an EMBL/GenBank/DDBJ whole genome shotgun (WGS) entry which is preliminary data.</text>
</comment>
<organism evidence="2 3">
    <name type="scientific">Neisseria gonorrhoeae 3502</name>
    <dbReference type="NCBI Taxonomy" id="1193404"/>
    <lineage>
        <taxon>Bacteria</taxon>
        <taxon>Pseudomonadati</taxon>
        <taxon>Pseudomonadota</taxon>
        <taxon>Betaproteobacteria</taxon>
        <taxon>Neisseriales</taxon>
        <taxon>Neisseriaceae</taxon>
        <taxon>Neisseria</taxon>
    </lineage>
</organism>
<feature type="domain" description="ACP-like" evidence="1">
    <location>
        <begin position="94"/>
        <end position="187"/>
    </location>
</feature>
<gene>
    <name evidence="2" type="ORF">N776_11255</name>
</gene>
<accession>A0AA44U9B3</accession>
<proteinExistence type="predicted"/>
<protein>
    <submittedName>
        <fullName evidence="2">Adhesin</fullName>
    </submittedName>
</protein>
<evidence type="ECO:0000259" key="1">
    <source>
        <dbReference type="Pfam" id="PF24574"/>
    </source>
</evidence>
<dbReference type="EMBL" id="AVBE01000002">
    <property type="protein sequence ID" value="PHJ35676.1"/>
    <property type="molecule type" value="Genomic_DNA"/>
</dbReference>
<dbReference type="Proteomes" id="UP000223296">
    <property type="component" value="Unassembled WGS sequence"/>
</dbReference>
<sequence>MQTMPSETPDRPPYPACRPCLKPPNRPNLPFYKLYPISCLFQDTPTLDCQTVRNGQTPHLSKGIKMKLLTTAILSSAIALSSMAAAGTDNPTVAKKTVSYVCQQGKKVKVTYGFNKQGLTTYASAVINGKRVQMPINLDKSDNMDTFYGKEGGYVLSTGAMDSKSYRKQPIMITAPDNQIVFKDCSPR</sequence>
<name>A0AA44U9B3_NEIGO</name>
<dbReference type="InterPro" id="IPR056025">
    <property type="entry name" value="ACP_dom"/>
</dbReference>
<reference evidence="2 3" key="1">
    <citation type="submission" date="2013-08" db="EMBL/GenBank/DDBJ databases">
        <authorList>
            <person name="Trees D."/>
        </authorList>
    </citation>
    <scope>NUCLEOTIDE SEQUENCE [LARGE SCALE GENOMIC DNA]</scope>
    <source>
        <strain evidence="2 3">3502</strain>
    </source>
</reference>
<dbReference type="AlphaFoldDB" id="A0AA44U9B3"/>